<name>A0AA38TNW5_9ASTR</name>
<dbReference type="SUPFAM" id="SSF52047">
    <property type="entry name" value="RNI-like"/>
    <property type="match status" value="1"/>
</dbReference>
<protein>
    <recommendedName>
        <fullName evidence="1">FBD domain-containing protein</fullName>
    </recommendedName>
</protein>
<accession>A0AA38TNW5</accession>
<dbReference type="InterPro" id="IPR050232">
    <property type="entry name" value="FBL13/AtMIF1-like"/>
</dbReference>
<dbReference type="EMBL" id="JARYMX010000003">
    <property type="protein sequence ID" value="KAJ9558821.1"/>
    <property type="molecule type" value="Genomic_DNA"/>
</dbReference>
<dbReference type="Pfam" id="PF08387">
    <property type="entry name" value="FBD"/>
    <property type="match status" value="1"/>
</dbReference>
<dbReference type="PANTHER" id="PTHR31900:SF27">
    <property type="entry name" value="FBD DOMAIN-CONTAINING PROTEIN"/>
    <property type="match status" value="1"/>
</dbReference>
<dbReference type="Proteomes" id="UP001172457">
    <property type="component" value="Chromosome 3"/>
</dbReference>
<keyword evidence="3" id="KW-1185">Reference proteome</keyword>
<gene>
    <name evidence="2" type="ORF">OSB04_013435</name>
</gene>
<dbReference type="InterPro" id="IPR006566">
    <property type="entry name" value="FBD"/>
</dbReference>
<dbReference type="Gene3D" id="3.80.10.10">
    <property type="entry name" value="Ribonuclease Inhibitor"/>
    <property type="match status" value="1"/>
</dbReference>
<dbReference type="AlphaFoldDB" id="A0AA38TNW5"/>
<organism evidence="2 3">
    <name type="scientific">Centaurea solstitialis</name>
    <name type="common">yellow star-thistle</name>
    <dbReference type="NCBI Taxonomy" id="347529"/>
    <lineage>
        <taxon>Eukaryota</taxon>
        <taxon>Viridiplantae</taxon>
        <taxon>Streptophyta</taxon>
        <taxon>Embryophyta</taxon>
        <taxon>Tracheophyta</taxon>
        <taxon>Spermatophyta</taxon>
        <taxon>Magnoliopsida</taxon>
        <taxon>eudicotyledons</taxon>
        <taxon>Gunneridae</taxon>
        <taxon>Pentapetalae</taxon>
        <taxon>asterids</taxon>
        <taxon>campanulids</taxon>
        <taxon>Asterales</taxon>
        <taxon>Asteraceae</taxon>
        <taxon>Carduoideae</taxon>
        <taxon>Cardueae</taxon>
        <taxon>Centaureinae</taxon>
        <taxon>Centaurea</taxon>
    </lineage>
</organism>
<evidence type="ECO:0000259" key="1">
    <source>
        <dbReference type="SMART" id="SM00579"/>
    </source>
</evidence>
<evidence type="ECO:0000313" key="3">
    <source>
        <dbReference type="Proteomes" id="UP001172457"/>
    </source>
</evidence>
<proteinExistence type="predicted"/>
<dbReference type="SMART" id="SM00579">
    <property type="entry name" value="FBD"/>
    <property type="match status" value="1"/>
</dbReference>
<reference evidence="2" key="1">
    <citation type="submission" date="2023-03" db="EMBL/GenBank/DDBJ databases">
        <title>Chromosome-scale reference genome and RAD-based genetic map of yellow starthistle (Centaurea solstitialis) reveal putative structural variation and QTLs associated with invader traits.</title>
        <authorList>
            <person name="Reatini B."/>
            <person name="Cang F.A."/>
            <person name="Jiang Q."/>
            <person name="Mckibben M.T.W."/>
            <person name="Barker M.S."/>
            <person name="Rieseberg L.H."/>
            <person name="Dlugosch K.M."/>
        </authorList>
    </citation>
    <scope>NUCLEOTIDE SEQUENCE</scope>
    <source>
        <strain evidence="2">CAN-66</strain>
        <tissue evidence="2">Leaf</tissue>
    </source>
</reference>
<sequence>MSQISSLLIRISFIEFPYDVTASSCHHLSLKDFPILSLENIDFRVNSCGTVVSLPRLINVFNFNITASDLDMPSVNACFNAMLLRLMDNPCLSMVSICFGKPIEDCVQLEGMNLTRMLSVLPKLRSLVIDGHFLKFLCADQVPKWLPSALNSLRYFRLYDLRHSDLDQLQGALCLLRNSPNLETLRLSHTKLEAMHYDVGPASDHLESPDCLDQTLNQLRTVEITNLKGSRPELLFIKLLLAHSPSLDKMTIQSSGTFDASKRLNIGMELMQFPRASPKAEIIYS</sequence>
<evidence type="ECO:0000313" key="2">
    <source>
        <dbReference type="EMBL" id="KAJ9558821.1"/>
    </source>
</evidence>
<comment type="caution">
    <text evidence="2">The sequence shown here is derived from an EMBL/GenBank/DDBJ whole genome shotgun (WGS) entry which is preliminary data.</text>
</comment>
<dbReference type="PANTHER" id="PTHR31900">
    <property type="entry name" value="F-BOX/RNI SUPERFAMILY PROTEIN-RELATED"/>
    <property type="match status" value="1"/>
</dbReference>
<dbReference type="InterPro" id="IPR032675">
    <property type="entry name" value="LRR_dom_sf"/>
</dbReference>
<feature type="domain" description="FBD" evidence="1">
    <location>
        <begin position="210"/>
        <end position="285"/>
    </location>
</feature>